<dbReference type="EMBL" id="JAEDXU010000005">
    <property type="protein sequence ID" value="MBP1046899.1"/>
    <property type="molecule type" value="Genomic_DNA"/>
</dbReference>
<reference evidence="1 2" key="1">
    <citation type="submission" date="2020-12" db="EMBL/GenBank/DDBJ databases">
        <title>Vagococcus allomyrinae sp. nov. and Enterococcus lavae sp. nov., isolated from the larvae of Allomyrina dichotoma.</title>
        <authorList>
            <person name="Lee S.D."/>
        </authorList>
    </citation>
    <scope>NUCLEOTIDE SEQUENCE [LARGE SCALE GENOMIC DNA]</scope>
    <source>
        <strain evidence="1 2">BWM-S5</strain>
    </source>
</reference>
<evidence type="ECO:0000313" key="2">
    <source>
        <dbReference type="Proteomes" id="UP000673375"/>
    </source>
</evidence>
<proteinExistence type="predicted"/>
<dbReference type="RefSeq" id="WP_209557688.1">
    <property type="nucleotide sequence ID" value="NZ_JAEDXU010000005.1"/>
</dbReference>
<accession>A0ABS4CMA3</accession>
<name>A0ABS4CMA3_9ENTE</name>
<dbReference type="Proteomes" id="UP000673375">
    <property type="component" value="Unassembled WGS sequence"/>
</dbReference>
<sequence>MPQIKTRNENWLDRSNVLYRDIGWEVENLYTAQTECQSAVDAVVAQGDIGSLSLPVTVAQLEELNEKRRTLVSFCNGVHYEIAELIDNPFSTGVSETIQAAYELNPSDITVTTGKQFLFFDKNTSLTDLISSTIVDDELRADFEKKAKNLDQDKISDTLDQDIQEARFWKDEFIKADECKKIAEEIFTPEVRKNWENMSPEKRKKIIEEYADRIGSVFGNGNSIFDDLVYYKGNDGDYGYNSSWGSRKWLFWTERNHETGINDKFVENPIKNYSIDKIIDTTTHELRHAYQDEVKNDPDKYNAPQSVIDDWGAPYIKSDTKLGYDKYYNQPVEEDAKAFAALAKPSGTKLKE</sequence>
<protein>
    <submittedName>
        <fullName evidence="1">Uncharacterized protein</fullName>
    </submittedName>
</protein>
<keyword evidence="2" id="KW-1185">Reference proteome</keyword>
<comment type="caution">
    <text evidence="1">The sequence shown here is derived from an EMBL/GenBank/DDBJ whole genome shotgun (WGS) entry which is preliminary data.</text>
</comment>
<evidence type="ECO:0000313" key="1">
    <source>
        <dbReference type="EMBL" id="MBP1046899.1"/>
    </source>
</evidence>
<organism evidence="1 2">
    <name type="scientific">Enterococcus larvae</name>
    <dbReference type="NCBI Taxonomy" id="2794352"/>
    <lineage>
        <taxon>Bacteria</taxon>
        <taxon>Bacillati</taxon>
        <taxon>Bacillota</taxon>
        <taxon>Bacilli</taxon>
        <taxon>Lactobacillales</taxon>
        <taxon>Enterococcaceae</taxon>
        <taxon>Enterococcus</taxon>
    </lineage>
</organism>
<gene>
    <name evidence="1" type="ORF">I6N96_11530</name>
</gene>